<dbReference type="Proteomes" id="UP001321473">
    <property type="component" value="Unassembled WGS sequence"/>
</dbReference>
<reference evidence="3 4" key="1">
    <citation type="journal article" date="2023" name="Arcadia Sci">
        <title>De novo assembly of a long-read Amblyomma americanum tick genome.</title>
        <authorList>
            <person name="Chou S."/>
            <person name="Poskanzer K.E."/>
            <person name="Rollins M."/>
            <person name="Thuy-Boun P.S."/>
        </authorList>
    </citation>
    <scope>NUCLEOTIDE SEQUENCE [LARGE SCALE GENOMIC DNA]</scope>
    <source>
        <strain evidence="3">F_SG_1</strain>
        <tissue evidence="3">Salivary glands</tissue>
    </source>
</reference>
<dbReference type="EMBL" id="JARKHS020030629">
    <property type="protein sequence ID" value="KAK8761942.1"/>
    <property type="molecule type" value="Genomic_DNA"/>
</dbReference>
<evidence type="ECO:0000259" key="2">
    <source>
        <dbReference type="Pfam" id="PF15045"/>
    </source>
</evidence>
<feature type="domain" description="Aftiphilin clathrin-binding box" evidence="2">
    <location>
        <begin position="214"/>
        <end position="253"/>
    </location>
</feature>
<dbReference type="Pfam" id="PF15045">
    <property type="entry name" value="Clathrin_bdg"/>
    <property type="match status" value="1"/>
</dbReference>
<evidence type="ECO:0000313" key="3">
    <source>
        <dbReference type="EMBL" id="KAK8761942.1"/>
    </source>
</evidence>
<keyword evidence="4" id="KW-1185">Reference proteome</keyword>
<gene>
    <name evidence="3" type="ORF">V5799_026793</name>
</gene>
<proteinExistence type="predicted"/>
<organism evidence="3 4">
    <name type="scientific">Amblyomma americanum</name>
    <name type="common">Lone star tick</name>
    <dbReference type="NCBI Taxonomy" id="6943"/>
    <lineage>
        <taxon>Eukaryota</taxon>
        <taxon>Metazoa</taxon>
        <taxon>Ecdysozoa</taxon>
        <taxon>Arthropoda</taxon>
        <taxon>Chelicerata</taxon>
        <taxon>Arachnida</taxon>
        <taxon>Acari</taxon>
        <taxon>Parasitiformes</taxon>
        <taxon>Ixodida</taxon>
        <taxon>Ixodoidea</taxon>
        <taxon>Ixodidae</taxon>
        <taxon>Amblyomminae</taxon>
        <taxon>Amblyomma</taxon>
    </lineage>
</organism>
<dbReference type="InterPro" id="IPR029205">
    <property type="entry name" value="Clathrin-bd"/>
</dbReference>
<comment type="caution">
    <text evidence="3">The sequence shown here is derived from an EMBL/GenBank/DDBJ whole genome shotgun (WGS) entry which is preliminary data.</text>
</comment>
<dbReference type="AlphaFoldDB" id="A0AAQ4DHK2"/>
<sequence length="260" mass="27480">MCDGTNGVLPPEVCSDEDRGGDDDTSQDATEATRQASEQSFSAETGDSAESSSTTGGVKREDSFEDFQQAQAMPFEAALATVDEGSDFADFEQAGEGLPVAVDGCDWGDSKGDDGFADFAAFGDASKTAVEDSEWADDGWNAFTGAEEGDGIVEATPAQPLRRDSIPGQLTSSGEGSFESLLQRAYALEGTPLSPDSGEGEDLVALGCCEAHVRLWEQLQDLDRAPSLKFSWNGSLSCQHLLQSLSIDSRNIVSGFWSTL</sequence>
<evidence type="ECO:0000256" key="1">
    <source>
        <dbReference type="SAM" id="MobiDB-lite"/>
    </source>
</evidence>
<feature type="region of interest" description="Disordered" evidence="1">
    <location>
        <begin position="1"/>
        <end position="71"/>
    </location>
</feature>
<evidence type="ECO:0000313" key="4">
    <source>
        <dbReference type="Proteomes" id="UP001321473"/>
    </source>
</evidence>
<feature type="compositionally biased region" description="Polar residues" evidence="1">
    <location>
        <begin position="27"/>
        <end position="56"/>
    </location>
</feature>
<protein>
    <recommendedName>
        <fullName evidence="2">Aftiphilin clathrin-binding box domain-containing protein</fullName>
    </recommendedName>
</protein>
<accession>A0AAQ4DHK2</accession>
<name>A0AAQ4DHK2_AMBAM</name>